<evidence type="ECO:0000313" key="9">
    <source>
        <dbReference type="EMBL" id="EPS31234.1"/>
    </source>
</evidence>
<feature type="transmembrane region" description="Helical" evidence="6">
    <location>
        <begin position="108"/>
        <end position="126"/>
    </location>
</feature>
<dbReference type="PANTHER" id="PTHR47804">
    <property type="entry name" value="60S RIBOSOMAL PROTEIN L19"/>
    <property type="match status" value="1"/>
</dbReference>
<evidence type="ECO:0000256" key="1">
    <source>
        <dbReference type="ARBA" id="ARBA00004141"/>
    </source>
</evidence>
<dbReference type="InterPro" id="IPR052430">
    <property type="entry name" value="IVT-Associated"/>
</dbReference>
<feature type="transmembrane region" description="Helical" evidence="6">
    <location>
        <begin position="677"/>
        <end position="694"/>
    </location>
</feature>
<feature type="transmembrane region" description="Helical" evidence="6">
    <location>
        <begin position="154"/>
        <end position="175"/>
    </location>
</feature>
<dbReference type="GO" id="GO:0016020">
    <property type="term" value="C:membrane"/>
    <property type="evidence" value="ECO:0007669"/>
    <property type="project" value="UniProtKB-SubCell"/>
</dbReference>
<dbReference type="PANTHER" id="PTHR47804:SF1">
    <property type="entry name" value="DUF2421 DOMAIN-CONTAINING PROTEIN"/>
    <property type="match status" value="1"/>
</dbReference>
<evidence type="ECO:0000256" key="5">
    <source>
        <dbReference type="SAM" id="MobiDB-lite"/>
    </source>
</evidence>
<dbReference type="Pfam" id="PF10334">
    <property type="entry name" value="BRE4"/>
    <property type="match status" value="1"/>
</dbReference>
<feature type="domain" description="Integral membrane bound transporter" evidence="8">
    <location>
        <begin position="671"/>
        <end position="807"/>
    </location>
</feature>
<feature type="transmembrane region" description="Helical" evidence="6">
    <location>
        <begin position="187"/>
        <end position="208"/>
    </location>
</feature>
<reference evidence="9 10" key="1">
    <citation type="journal article" date="2013" name="PLoS ONE">
        <title>Genomic and secretomic analyses reveal unique features of the lignocellulolytic enzyme system of Penicillium decumbens.</title>
        <authorList>
            <person name="Liu G."/>
            <person name="Zhang L."/>
            <person name="Wei X."/>
            <person name="Zou G."/>
            <person name="Qin Y."/>
            <person name="Ma L."/>
            <person name="Li J."/>
            <person name="Zheng H."/>
            <person name="Wang S."/>
            <person name="Wang C."/>
            <person name="Xun L."/>
            <person name="Zhao G.-P."/>
            <person name="Zhou Z."/>
            <person name="Qu Y."/>
        </authorList>
    </citation>
    <scope>NUCLEOTIDE SEQUENCE [LARGE SCALE GENOMIC DNA]</scope>
    <source>
        <strain evidence="10">114-2 / CGMCC 5302</strain>
    </source>
</reference>
<keyword evidence="3 6" id="KW-1133">Transmembrane helix</keyword>
<feature type="transmembrane region" description="Helical" evidence="6">
    <location>
        <begin position="750"/>
        <end position="769"/>
    </location>
</feature>
<sequence length="1031" mass="115222">MAPSEIGGAPSSSRRLLRPKLRNATFVLPRTGQRLQGLVNLRDSTRRPGAQGDESDAREERRGLLSGELESHHGGHGEWLSKQAQQLWARLLSFLASEQGIGVLKCSLAYLLGSMATFVPALSAFLGHQQGKHMVATVTVYFHPARSRGSMYRALICALLAFFYASFLSITSMLVEGFFQDTLNLPALGHAVVLIVFCGGGLGFVGWIKQRLGDPLVNVACSLTALSTITVLTKEGAVQSGDLSLNKIIQVLKMVIMGVVFAGAVSFSIFPISARKKLRANLVTTTDTLAVMLALITESFLEGSEDELKSAEFIEAETKHKKAYSQLDKLIREAKLEHYFAGTEREYRLEKRLVRWVQDITHNMGGLRSAASLQFSLIRETLDRELQASDGQSSSPQPPYYGSLERSWSFPDGSFLEPIDERPEEELTYSASVTTPGGTGNTEPVKQPLLPAEVFTLFISHLGPAMRSLAFTLKEIFNEIPFGPAPHYKISVHSRLLTSLDRALALYQESRERTLKSLYQQIESIKLRTHEAQADLEEVSASCGHFSSSLLEFGEQLHELLEILDQLQLEMDERPGGRSWSWLRFWRKKDRGDGIGSGFFVPLEAVDAPVGAPASAREPSPSDTTIKQRLGYRIWKSFKWLRRDDTRYAIKVGAGAALYALPAFLPSTRPFYQHWRGEWGLLSYMLVCSMYVGSSNTVGSARFLGTCLGAVLAIVAWYLSHGNAFVLATFGWIMAVWISYITIVQGNGPLGRFIMLTYNLSVLYAYSLTQEEGDGSGDEGGQNPVIGEIALHRVVAVLSGCIWGVIITRMIWPIRARDRLKDSLSMLWLRLSLIWRRDPLSAMVESRKSVVYMTARERLEFERFLTRLEALLVSARSEFELRSAFPEATYTSIIRCTRRMVNTFNAMNLELMKTETATDGEINLLRYTATERQQLSARISHLLSVMASSMKLEYPLNDVLPSVEHARDRLLARIYRYRQDHEVSLLTTEEDSSLLYSYILVTGQFAQEIHQILADIGQLFGVLSEDILHMA</sequence>
<organism evidence="9 10">
    <name type="scientific">Penicillium oxalicum (strain 114-2 / CGMCC 5302)</name>
    <name type="common">Penicillium decumbens</name>
    <dbReference type="NCBI Taxonomy" id="933388"/>
    <lineage>
        <taxon>Eukaryota</taxon>
        <taxon>Fungi</taxon>
        <taxon>Dikarya</taxon>
        <taxon>Ascomycota</taxon>
        <taxon>Pezizomycotina</taxon>
        <taxon>Eurotiomycetes</taxon>
        <taxon>Eurotiomycetidae</taxon>
        <taxon>Eurotiales</taxon>
        <taxon>Aspergillaceae</taxon>
        <taxon>Penicillium</taxon>
    </lineage>
</organism>
<feature type="transmembrane region" description="Helical" evidence="6">
    <location>
        <begin position="701"/>
        <end position="719"/>
    </location>
</feature>
<dbReference type="Proteomes" id="UP000019376">
    <property type="component" value="Unassembled WGS sequence"/>
</dbReference>
<feature type="transmembrane region" description="Helical" evidence="6">
    <location>
        <begin position="215"/>
        <end position="233"/>
    </location>
</feature>
<proteinExistence type="predicted"/>
<dbReference type="STRING" id="933388.S7ZLN6"/>
<dbReference type="Pfam" id="PF13515">
    <property type="entry name" value="FUSC_2"/>
    <property type="match status" value="1"/>
</dbReference>
<keyword evidence="2 6" id="KW-0812">Transmembrane</keyword>
<dbReference type="HOGENOM" id="CLU_001127_0_0_1"/>
<evidence type="ECO:0000256" key="2">
    <source>
        <dbReference type="ARBA" id="ARBA00022692"/>
    </source>
</evidence>
<keyword evidence="4 6" id="KW-0472">Membrane</keyword>
<dbReference type="PhylomeDB" id="S7ZLN6"/>
<dbReference type="InterPro" id="IPR049453">
    <property type="entry name" value="Memb_transporter_dom"/>
</dbReference>
<feature type="transmembrane region" description="Helical" evidence="6">
    <location>
        <begin position="248"/>
        <end position="270"/>
    </location>
</feature>
<evidence type="ECO:0000256" key="3">
    <source>
        <dbReference type="ARBA" id="ARBA00022989"/>
    </source>
</evidence>
<protein>
    <submittedName>
        <fullName evidence="9">Uncharacterized protein</fullName>
    </submittedName>
</protein>
<name>S7ZLN6_PENO1</name>
<dbReference type="AlphaFoldDB" id="S7ZLN6"/>
<evidence type="ECO:0000256" key="4">
    <source>
        <dbReference type="ARBA" id="ARBA00023136"/>
    </source>
</evidence>
<evidence type="ECO:0000256" key="6">
    <source>
        <dbReference type="SAM" id="Phobius"/>
    </source>
</evidence>
<gene>
    <name evidence="9" type="ORF">PDE_06189</name>
</gene>
<feature type="transmembrane region" description="Helical" evidence="6">
    <location>
        <begin position="725"/>
        <end position="743"/>
    </location>
</feature>
<feature type="transmembrane region" description="Helical" evidence="6">
    <location>
        <begin position="648"/>
        <end position="665"/>
    </location>
</feature>
<dbReference type="eggNOG" id="KOG4711">
    <property type="taxonomic scope" value="Eukaryota"/>
</dbReference>
<feature type="transmembrane region" description="Helical" evidence="6">
    <location>
        <begin position="789"/>
        <end position="812"/>
    </location>
</feature>
<comment type="subcellular location">
    <subcellularLocation>
        <location evidence="1">Membrane</location>
        <topology evidence="1">Multi-pass membrane protein</topology>
    </subcellularLocation>
</comment>
<evidence type="ECO:0000259" key="8">
    <source>
        <dbReference type="Pfam" id="PF13515"/>
    </source>
</evidence>
<dbReference type="PRINTS" id="PR02047">
    <property type="entry name" value="BREFELDNASP4"/>
</dbReference>
<evidence type="ECO:0000259" key="7">
    <source>
        <dbReference type="Pfam" id="PF10334"/>
    </source>
</evidence>
<evidence type="ECO:0000313" key="10">
    <source>
        <dbReference type="Proteomes" id="UP000019376"/>
    </source>
</evidence>
<dbReference type="OrthoDB" id="68611at2759"/>
<feature type="domain" description="DUF2421" evidence="7">
    <location>
        <begin position="852"/>
        <end position="962"/>
    </location>
</feature>
<keyword evidence="10" id="KW-1185">Reference proteome</keyword>
<dbReference type="EMBL" id="KB644413">
    <property type="protein sequence ID" value="EPS31234.1"/>
    <property type="molecule type" value="Genomic_DNA"/>
</dbReference>
<dbReference type="InterPro" id="IPR018820">
    <property type="entry name" value="BRE4-related_DUF2421"/>
</dbReference>
<dbReference type="InterPro" id="IPR023244">
    <property type="entry name" value="Brefeldin_A-sensitivity_4"/>
</dbReference>
<feature type="region of interest" description="Disordered" evidence="5">
    <location>
        <begin position="40"/>
        <end position="61"/>
    </location>
</feature>
<accession>S7ZLN6</accession>